<dbReference type="AlphaFoldDB" id="A0A139IGJ7"/>
<comment type="caution">
    <text evidence="1">The sequence shown here is derived from an EMBL/GenBank/DDBJ whole genome shotgun (WGS) entry which is preliminary data.</text>
</comment>
<evidence type="ECO:0000313" key="2">
    <source>
        <dbReference type="Proteomes" id="UP000073492"/>
    </source>
</evidence>
<keyword evidence="2" id="KW-1185">Reference proteome</keyword>
<proteinExistence type="predicted"/>
<accession>A0A139IGJ7</accession>
<dbReference type="EMBL" id="LFZO01000107">
    <property type="protein sequence ID" value="KXT13692.1"/>
    <property type="molecule type" value="Genomic_DNA"/>
</dbReference>
<reference evidence="1 2" key="1">
    <citation type="submission" date="2015-07" db="EMBL/GenBank/DDBJ databases">
        <title>Comparative genomics of the Sigatoka disease complex on banana suggests a link between parallel evolutionary changes in Pseudocercospora fijiensis and Pseudocercospora eumusae and increased virulence on the banana host.</title>
        <authorList>
            <person name="Chang T.-C."/>
            <person name="Salvucci A."/>
            <person name="Crous P.W."/>
            <person name="Stergiopoulos I."/>
        </authorList>
    </citation>
    <scope>NUCLEOTIDE SEQUENCE [LARGE SCALE GENOMIC DNA]</scope>
    <source>
        <strain evidence="1 2">CBS 116634</strain>
    </source>
</reference>
<protein>
    <submittedName>
        <fullName evidence="1">Uncharacterized protein</fullName>
    </submittedName>
</protein>
<sequence length="60" mass="6366">MELRIIGLAKKIGIQNAFSGIDMTRSTTMMILGLSVTMKTTRAGPRGGVGSIHYEPEDGG</sequence>
<evidence type="ECO:0000313" key="1">
    <source>
        <dbReference type="EMBL" id="KXT13692.1"/>
    </source>
</evidence>
<gene>
    <name evidence="1" type="ORF">AC579_8129</name>
</gene>
<organism evidence="1 2">
    <name type="scientific">Pseudocercospora musae</name>
    <dbReference type="NCBI Taxonomy" id="113226"/>
    <lineage>
        <taxon>Eukaryota</taxon>
        <taxon>Fungi</taxon>
        <taxon>Dikarya</taxon>
        <taxon>Ascomycota</taxon>
        <taxon>Pezizomycotina</taxon>
        <taxon>Dothideomycetes</taxon>
        <taxon>Dothideomycetidae</taxon>
        <taxon>Mycosphaerellales</taxon>
        <taxon>Mycosphaerellaceae</taxon>
        <taxon>Pseudocercospora</taxon>
    </lineage>
</organism>
<dbReference type="Proteomes" id="UP000073492">
    <property type="component" value="Unassembled WGS sequence"/>
</dbReference>
<name>A0A139IGJ7_9PEZI</name>